<name>A0AAV4EH97_9GAST</name>
<evidence type="ECO:0000313" key="1">
    <source>
        <dbReference type="EMBL" id="GFR60045.1"/>
    </source>
</evidence>
<accession>A0AAV4EH97</accession>
<protein>
    <submittedName>
        <fullName evidence="1">Uncharacterized protein</fullName>
    </submittedName>
</protein>
<dbReference type="Gene3D" id="3.30.70.1820">
    <property type="entry name" value="L1 transposable element, RRM domain"/>
    <property type="match status" value="1"/>
</dbReference>
<organism evidence="1 2">
    <name type="scientific">Elysia marginata</name>
    <dbReference type="NCBI Taxonomy" id="1093978"/>
    <lineage>
        <taxon>Eukaryota</taxon>
        <taxon>Metazoa</taxon>
        <taxon>Spiralia</taxon>
        <taxon>Lophotrochozoa</taxon>
        <taxon>Mollusca</taxon>
        <taxon>Gastropoda</taxon>
        <taxon>Heterobranchia</taxon>
        <taxon>Euthyneura</taxon>
        <taxon>Panpulmonata</taxon>
        <taxon>Sacoglossa</taxon>
        <taxon>Placobranchoidea</taxon>
        <taxon>Plakobranchidae</taxon>
        <taxon>Elysia</taxon>
    </lineage>
</organism>
<evidence type="ECO:0000313" key="2">
    <source>
        <dbReference type="Proteomes" id="UP000762676"/>
    </source>
</evidence>
<dbReference type="Proteomes" id="UP000762676">
    <property type="component" value="Unassembled WGS sequence"/>
</dbReference>
<keyword evidence="2" id="KW-1185">Reference proteome</keyword>
<proteinExistence type="predicted"/>
<feature type="non-terminal residue" evidence="1">
    <location>
        <position position="1"/>
    </location>
</feature>
<gene>
    <name evidence="1" type="ORF">ElyMa_003521400</name>
</gene>
<dbReference type="AlphaFoldDB" id="A0AAV4EH97"/>
<dbReference type="PANTHER" id="PTHR35842">
    <property type="entry name" value="SI:CH211-67E16.11"/>
    <property type="match status" value="1"/>
</dbReference>
<reference evidence="1 2" key="1">
    <citation type="journal article" date="2021" name="Elife">
        <title>Chloroplast acquisition without the gene transfer in kleptoplastic sea slugs, Plakobranchus ocellatus.</title>
        <authorList>
            <person name="Maeda T."/>
            <person name="Takahashi S."/>
            <person name="Yoshida T."/>
            <person name="Shimamura S."/>
            <person name="Takaki Y."/>
            <person name="Nagai Y."/>
            <person name="Toyoda A."/>
            <person name="Suzuki Y."/>
            <person name="Arimoto A."/>
            <person name="Ishii H."/>
            <person name="Satoh N."/>
            <person name="Nishiyama T."/>
            <person name="Hasebe M."/>
            <person name="Maruyama T."/>
            <person name="Minagawa J."/>
            <person name="Obokata J."/>
            <person name="Shigenobu S."/>
        </authorList>
    </citation>
    <scope>NUCLEOTIDE SEQUENCE [LARGE SCALE GENOMIC DNA]</scope>
</reference>
<dbReference type="PANTHER" id="PTHR35842:SF1">
    <property type="entry name" value="SI:CH211-67E16.11"/>
    <property type="match status" value="1"/>
</dbReference>
<sequence length="564" mass="64018">ECSKITRFRKEKFSIYLAPKSPYGRYITSIPDEVLSNGDAHDAVLVLDPYPDASLGHVVLVFFVNTTTSRLQCQLRGGMHLDKDECMYLAQRKRCHNAPARKSRRRNFASRCEINFLPTVHLDTEQSRTKGNHLSCRSGLPGYHTCPETWSLNQSSVELCDPLSHNSHQCVTTPDTIRTSCRVFEVCDQAVIVSGGWNSLTVGPGARQRVVQMAQLFKKNGFKRRNIKIFHANGIGQIKTNEDEQPVKVYPSAMKLALRHHLKQMCRTVRCVDTLGIYLNSPTLHGGDMLLWDLNRNGLAEKMERYSVEELLSDIANCSANFVQVLVDQSYAGEISHAVKHSRHHDNVLVMSSGRGHEQSHAGEFTQFWSSVPDTRACTAHLHRASTKALMYSHPTIANPGTIRRTLSGAPCDVKPPFTNRELRREYFGCQNLPTKAVVRNILKEKCRIERVDSVIIERAHRIGRRPRRATGGSHRKPRALIVRFNNYNDRERVRETRRHLPPTISVTEDLPYQVRQARRQLIPEMLEAKRTGKAAWLAYPARLIINGEEVKSVTPRPQPQMSA</sequence>
<comment type="caution">
    <text evidence="1">The sequence shown here is derived from an EMBL/GenBank/DDBJ whole genome shotgun (WGS) entry which is preliminary data.</text>
</comment>
<dbReference type="EMBL" id="BMAT01007219">
    <property type="protein sequence ID" value="GFR60045.1"/>
    <property type="molecule type" value="Genomic_DNA"/>
</dbReference>